<dbReference type="OrthoDB" id="2014623at2759"/>
<evidence type="ECO:0000256" key="14">
    <source>
        <dbReference type="ARBA" id="ARBA00023180"/>
    </source>
</evidence>
<keyword evidence="13 18" id="KW-0472">Membrane</keyword>
<comment type="similarity">
    <text evidence="3">Belongs to the COBRA family.</text>
</comment>
<feature type="transmembrane region" description="Helical" evidence="18">
    <location>
        <begin position="6"/>
        <end position="23"/>
    </location>
</feature>
<evidence type="ECO:0000256" key="6">
    <source>
        <dbReference type="ARBA" id="ARBA00022475"/>
    </source>
</evidence>
<evidence type="ECO:0000256" key="17">
    <source>
        <dbReference type="SAM" id="MobiDB-lite"/>
    </source>
</evidence>
<keyword evidence="7" id="KW-0336">GPI-anchor</keyword>
<evidence type="ECO:0000256" key="13">
    <source>
        <dbReference type="ARBA" id="ARBA00023136"/>
    </source>
</evidence>
<feature type="compositionally biased region" description="Low complexity" evidence="17">
    <location>
        <begin position="61"/>
        <end position="74"/>
    </location>
</feature>
<evidence type="ECO:0000256" key="2">
    <source>
        <dbReference type="ARBA" id="ARBA00004609"/>
    </source>
</evidence>
<keyword evidence="12 18" id="KW-1133">Transmembrane helix</keyword>
<dbReference type="Gene3D" id="1.10.10.10">
    <property type="entry name" value="Winged helix-like DNA-binding domain superfamily/Winged helix DNA-binding domain"/>
    <property type="match status" value="1"/>
</dbReference>
<evidence type="ECO:0000259" key="19">
    <source>
        <dbReference type="Pfam" id="PF25079"/>
    </source>
</evidence>
<sequence>MEELFVVILSLLLFAALIPLYLWKRRQDSRTPDENEEEHEVPRRETVVRATGARRMRRRPAAGASTSAAAASVEEIVDESDDEAAVGEAKASTKKEKKRQEREAQRQAEQAARDSRYSKQDKYAEMRRRKDEEREAKELMLEEEAKARKAREEEAAALEFERWKGDFSVDAEGTTESEVQDGSQDLLSNFVEYIKNHKCVPLEDLAAEFKLRTQECINRITSLESMGRLSGVMDDRGKYIYISQEEMKAVADYIKREGRVSISHLASKSNQFIDLEPKAQFVEEIGNVEEIAVCDGQDYDETPAAPPPEQDDCNGIFLSYTFMSRLKEYPHLKNASAQAWAFKAQAMVLNAGDEELNAWKMFIGFQHKEILVSASRAVLVDASDFPAAVGNGTYLVGSPTADLKTSIETAGDIDQISVKMEIIGTQFGVKPPGVPMPRTIRLENDGHKCPAPRVRGKSVMFVCCKRDPKYKAKKAKKTKFLPRQKGDLSFSYDVTQAYPGSYLAQVTIDNNHPLGRLDHWNLTWEWMRGEFIYTMRGAYTHRKDASACIYGRASQYYPDLDFSQVMNCEKKPIIADLPPYLANDTKVGKLPFCCRNGTILPKVMDESKAKSIFQLQVYKLPPDLNRTALNPPMKWSIEGVLNPQYKCAAPIRVDPTEFPDPSGLQATVSAIASWQVVCNITRPKVKQSRCCLSFSAYYNASVIPCNTCACGCKESDTCNQNARAMFLPPEALLVPFVNRTEKAKAWAKIKHFPVPSPLPCPDHCGVSINWHIDTDYRSGWTARITLFNWDEFAFEDWYTAIQMKKAFPGYEKAYSFNGTSLPDINNTIFFQGLKGLNFLMGETNGTKEYDPRVPGKQQSVISFSKKHTPGINIQKGDGFPTRVLFNGEECALPPEFPRPGNAGHDSRTNFLAVLFVAVMTFVLMTDRFHI</sequence>
<name>A0A5N6RWC8_9ROSI</name>
<keyword evidence="10" id="KW-0833">Ubl conjugation pathway</keyword>
<dbReference type="SUPFAM" id="SSF46785">
    <property type="entry name" value="Winged helix' DNA-binding domain"/>
    <property type="match status" value="1"/>
</dbReference>
<dbReference type="GO" id="GO:0005886">
    <property type="term" value="C:plasma membrane"/>
    <property type="evidence" value="ECO:0007669"/>
    <property type="project" value="UniProtKB-SubCell"/>
</dbReference>
<dbReference type="Pfam" id="PF09756">
    <property type="entry name" value="DDRGK"/>
    <property type="match status" value="1"/>
</dbReference>
<dbReference type="InterPro" id="IPR036390">
    <property type="entry name" value="WH_DNA-bd_sf"/>
</dbReference>
<feature type="region of interest" description="Disordered" evidence="17">
    <location>
        <begin position="29"/>
        <end position="136"/>
    </location>
</feature>
<evidence type="ECO:0000256" key="9">
    <source>
        <dbReference type="ARBA" id="ARBA00022729"/>
    </source>
</evidence>
<evidence type="ECO:0000256" key="10">
    <source>
        <dbReference type="ARBA" id="ARBA00022786"/>
    </source>
</evidence>
<dbReference type="InterPro" id="IPR019153">
    <property type="entry name" value="DDRGK_dom-contain"/>
</dbReference>
<keyword evidence="9" id="KW-0732">Signal</keyword>
<evidence type="ECO:0000256" key="5">
    <source>
        <dbReference type="ARBA" id="ARBA00018218"/>
    </source>
</evidence>
<dbReference type="PANTHER" id="PTHR31052">
    <property type="entry name" value="COBRA-LIKE PROTEIN 7"/>
    <property type="match status" value="1"/>
</dbReference>
<feature type="compositionally biased region" description="Basic and acidic residues" evidence="17">
    <location>
        <begin position="91"/>
        <end position="136"/>
    </location>
</feature>
<dbReference type="Proteomes" id="UP000327013">
    <property type="component" value="Chromosome 8"/>
</dbReference>
<dbReference type="AlphaFoldDB" id="A0A5N6RWC8"/>
<dbReference type="GO" id="GO:0005789">
    <property type="term" value="C:endoplasmic reticulum membrane"/>
    <property type="evidence" value="ECO:0007669"/>
    <property type="project" value="UniProtKB-SubCell"/>
</dbReference>
<feature type="domain" description="COBRA C-terminal" evidence="19">
    <location>
        <begin position="689"/>
        <end position="897"/>
    </location>
</feature>
<dbReference type="EMBL" id="CM017328">
    <property type="protein sequence ID" value="KAE8125620.1"/>
    <property type="molecule type" value="Genomic_DNA"/>
</dbReference>
<gene>
    <name evidence="20" type="ORF">FH972_020403</name>
</gene>
<evidence type="ECO:0000256" key="11">
    <source>
        <dbReference type="ARBA" id="ARBA00022824"/>
    </source>
</evidence>
<keyword evidence="11" id="KW-0256">Endoplasmic reticulum</keyword>
<dbReference type="SMART" id="SM01128">
    <property type="entry name" value="DDRGK"/>
    <property type="match status" value="1"/>
</dbReference>
<accession>A0A5N6RWC8</accession>
<dbReference type="FunFam" id="1.10.10.10:FF:000143">
    <property type="entry name" value="DDRGK domain-containing protein 1"/>
    <property type="match status" value="1"/>
</dbReference>
<evidence type="ECO:0000256" key="3">
    <source>
        <dbReference type="ARBA" id="ARBA00005507"/>
    </source>
</evidence>
<evidence type="ECO:0000256" key="16">
    <source>
        <dbReference type="ARBA" id="ARBA00023438"/>
    </source>
</evidence>
<protein>
    <recommendedName>
        <fullName evidence="5">DDRGK domain-containing protein 1</fullName>
    </recommendedName>
</protein>
<evidence type="ECO:0000256" key="8">
    <source>
        <dbReference type="ARBA" id="ARBA00022692"/>
    </source>
</evidence>
<evidence type="ECO:0000256" key="18">
    <source>
        <dbReference type="SAM" id="Phobius"/>
    </source>
</evidence>
<keyword evidence="15" id="KW-0449">Lipoprotein</keyword>
<keyword evidence="14" id="KW-0325">Glycoprotein</keyword>
<dbReference type="InterPro" id="IPR056900">
    <property type="entry name" value="COB_C"/>
</dbReference>
<dbReference type="PANTHER" id="PTHR31052:SF2">
    <property type="entry name" value="COBRA-LIKE PROTEIN 10"/>
    <property type="match status" value="1"/>
</dbReference>
<comment type="function">
    <text evidence="16">Substrate adapter for ufmylation, the covalent attachment of the ubiquitin-like modifier UFM1 to substrate proteins.</text>
</comment>
<evidence type="ECO:0000256" key="15">
    <source>
        <dbReference type="ARBA" id="ARBA00023288"/>
    </source>
</evidence>
<reference evidence="20 21" key="1">
    <citation type="submission" date="2019-06" db="EMBL/GenBank/DDBJ databases">
        <title>A chromosomal-level reference genome of Carpinus fangiana (Coryloideae, Betulaceae).</title>
        <authorList>
            <person name="Yang X."/>
            <person name="Wang Z."/>
            <person name="Zhang L."/>
            <person name="Hao G."/>
            <person name="Liu J."/>
            <person name="Yang Y."/>
        </authorList>
    </citation>
    <scope>NUCLEOTIDE SEQUENCE [LARGE SCALE GENOMIC DNA]</scope>
    <source>
        <strain evidence="20">Cfa_2016G</strain>
        <tissue evidence="20">Leaf</tissue>
    </source>
</reference>
<proteinExistence type="inferred from homology"/>
<dbReference type="GO" id="GO:0010215">
    <property type="term" value="P:cellulose microfibril organization"/>
    <property type="evidence" value="ECO:0007669"/>
    <property type="project" value="InterPro"/>
</dbReference>
<organism evidence="20 21">
    <name type="scientific">Carpinus fangiana</name>
    <dbReference type="NCBI Taxonomy" id="176857"/>
    <lineage>
        <taxon>Eukaryota</taxon>
        <taxon>Viridiplantae</taxon>
        <taxon>Streptophyta</taxon>
        <taxon>Embryophyta</taxon>
        <taxon>Tracheophyta</taxon>
        <taxon>Spermatophyta</taxon>
        <taxon>Magnoliopsida</taxon>
        <taxon>eudicotyledons</taxon>
        <taxon>Gunneridae</taxon>
        <taxon>Pentapetalae</taxon>
        <taxon>rosids</taxon>
        <taxon>fabids</taxon>
        <taxon>Fagales</taxon>
        <taxon>Betulaceae</taxon>
        <taxon>Carpinus</taxon>
    </lineage>
</organism>
<keyword evidence="8 18" id="KW-0812">Transmembrane</keyword>
<evidence type="ECO:0000256" key="7">
    <source>
        <dbReference type="ARBA" id="ARBA00022622"/>
    </source>
</evidence>
<keyword evidence="21" id="KW-1185">Reference proteome</keyword>
<keyword evidence="6" id="KW-1003">Cell membrane</keyword>
<dbReference type="GO" id="GO:0098552">
    <property type="term" value="C:side of membrane"/>
    <property type="evidence" value="ECO:0007669"/>
    <property type="project" value="UniProtKB-KW"/>
</dbReference>
<evidence type="ECO:0000256" key="4">
    <source>
        <dbReference type="ARBA" id="ARBA00009829"/>
    </source>
</evidence>
<dbReference type="Pfam" id="PF04833">
    <property type="entry name" value="COBRA"/>
    <property type="match status" value="1"/>
</dbReference>
<feature type="compositionally biased region" description="Acidic residues" evidence="17">
    <location>
        <begin position="75"/>
        <end position="85"/>
    </location>
</feature>
<dbReference type="InterPro" id="IPR006918">
    <property type="entry name" value="COBRA_pln"/>
</dbReference>
<evidence type="ECO:0000256" key="12">
    <source>
        <dbReference type="ARBA" id="ARBA00022989"/>
    </source>
</evidence>
<evidence type="ECO:0000313" key="20">
    <source>
        <dbReference type="EMBL" id="KAE8125620.1"/>
    </source>
</evidence>
<comment type="similarity">
    <text evidence="4">Belongs to the DDRGK1 family.</text>
</comment>
<evidence type="ECO:0000313" key="21">
    <source>
        <dbReference type="Proteomes" id="UP000327013"/>
    </source>
</evidence>
<comment type="subcellular location">
    <subcellularLocation>
        <location evidence="2">Cell membrane</location>
        <topology evidence="2">Lipid-anchor</topology>
        <topology evidence="2">GPI-anchor</topology>
    </subcellularLocation>
    <subcellularLocation>
        <location evidence="1">Endoplasmic reticulum membrane</location>
        <topology evidence="1">Single-pass membrane protein</topology>
    </subcellularLocation>
</comment>
<evidence type="ECO:0000256" key="1">
    <source>
        <dbReference type="ARBA" id="ARBA00004389"/>
    </source>
</evidence>
<dbReference type="InterPro" id="IPR036388">
    <property type="entry name" value="WH-like_DNA-bd_sf"/>
</dbReference>
<dbReference type="Pfam" id="PF25079">
    <property type="entry name" value="COB_C"/>
    <property type="match status" value="1"/>
</dbReference>